<name>A0AAD7E557_9AGAR</name>
<evidence type="ECO:0000256" key="1">
    <source>
        <dbReference type="SAM" id="Phobius"/>
    </source>
</evidence>
<feature type="transmembrane region" description="Helical" evidence="1">
    <location>
        <begin position="15"/>
        <end position="37"/>
    </location>
</feature>
<feature type="transmembrane region" description="Helical" evidence="1">
    <location>
        <begin position="44"/>
        <end position="64"/>
    </location>
</feature>
<evidence type="ECO:0000313" key="3">
    <source>
        <dbReference type="Proteomes" id="UP001219525"/>
    </source>
</evidence>
<protein>
    <submittedName>
        <fullName evidence="2">Uncharacterized protein</fullName>
    </submittedName>
</protein>
<feature type="non-terminal residue" evidence="2">
    <location>
        <position position="1"/>
    </location>
</feature>
<dbReference type="EMBL" id="JARJCW010000002">
    <property type="protein sequence ID" value="KAJ7229079.1"/>
    <property type="molecule type" value="Genomic_DNA"/>
</dbReference>
<evidence type="ECO:0000313" key="2">
    <source>
        <dbReference type="EMBL" id="KAJ7229079.1"/>
    </source>
</evidence>
<keyword evidence="3" id="KW-1185">Reference proteome</keyword>
<keyword evidence="1" id="KW-0812">Transmembrane</keyword>
<dbReference type="Proteomes" id="UP001219525">
    <property type="component" value="Unassembled WGS sequence"/>
</dbReference>
<dbReference type="PANTHER" id="PTHR40465">
    <property type="entry name" value="CHROMOSOME 1, WHOLE GENOME SHOTGUN SEQUENCE"/>
    <property type="match status" value="1"/>
</dbReference>
<keyword evidence="1" id="KW-0472">Membrane</keyword>
<sequence>MSALSFNLSLTLGPVINAAFFCVFLFGLICMQTVNYLKAFPNDILLIKCTVIFLWYLDALQLVYTACICQGAYMMGVTDFGNPFSLLFNPWGFKVGVVVGSLV</sequence>
<comment type="caution">
    <text evidence="2">The sequence shown here is derived from an EMBL/GenBank/DDBJ whole genome shotgun (WGS) entry which is preliminary data.</text>
</comment>
<proteinExistence type="predicted"/>
<gene>
    <name evidence="2" type="ORF">GGX14DRAFT_416595</name>
</gene>
<dbReference type="AlphaFoldDB" id="A0AAD7E557"/>
<reference evidence="2" key="1">
    <citation type="submission" date="2023-03" db="EMBL/GenBank/DDBJ databases">
        <title>Massive genome expansion in bonnet fungi (Mycena s.s.) driven by repeated elements and novel gene families across ecological guilds.</title>
        <authorList>
            <consortium name="Lawrence Berkeley National Laboratory"/>
            <person name="Harder C.B."/>
            <person name="Miyauchi S."/>
            <person name="Viragh M."/>
            <person name="Kuo A."/>
            <person name="Thoen E."/>
            <person name="Andreopoulos B."/>
            <person name="Lu D."/>
            <person name="Skrede I."/>
            <person name="Drula E."/>
            <person name="Henrissat B."/>
            <person name="Morin E."/>
            <person name="Kohler A."/>
            <person name="Barry K."/>
            <person name="LaButti K."/>
            <person name="Morin E."/>
            <person name="Salamov A."/>
            <person name="Lipzen A."/>
            <person name="Mereny Z."/>
            <person name="Hegedus B."/>
            <person name="Baldrian P."/>
            <person name="Stursova M."/>
            <person name="Weitz H."/>
            <person name="Taylor A."/>
            <person name="Grigoriev I.V."/>
            <person name="Nagy L.G."/>
            <person name="Martin F."/>
            <person name="Kauserud H."/>
        </authorList>
    </citation>
    <scope>NUCLEOTIDE SEQUENCE</scope>
    <source>
        <strain evidence="2">9144</strain>
    </source>
</reference>
<dbReference type="PANTHER" id="PTHR40465:SF1">
    <property type="entry name" value="DUF6534 DOMAIN-CONTAINING PROTEIN"/>
    <property type="match status" value="1"/>
</dbReference>
<organism evidence="2 3">
    <name type="scientific">Mycena pura</name>
    <dbReference type="NCBI Taxonomy" id="153505"/>
    <lineage>
        <taxon>Eukaryota</taxon>
        <taxon>Fungi</taxon>
        <taxon>Dikarya</taxon>
        <taxon>Basidiomycota</taxon>
        <taxon>Agaricomycotina</taxon>
        <taxon>Agaricomycetes</taxon>
        <taxon>Agaricomycetidae</taxon>
        <taxon>Agaricales</taxon>
        <taxon>Marasmiineae</taxon>
        <taxon>Mycenaceae</taxon>
        <taxon>Mycena</taxon>
    </lineage>
</organism>
<accession>A0AAD7E557</accession>
<keyword evidence="1" id="KW-1133">Transmembrane helix</keyword>